<dbReference type="InterPro" id="IPR029058">
    <property type="entry name" value="AB_hydrolase_fold"/>
</dbReference>
<name>A0AAN5C4N1_9BILA</name>
<evidence type="ECO:0000313" key="3">
    <source>
        <dbReference type="Proteomes" id="UP001328107"/>
    </source>
</evidence>
<evidence type="ECO:0008006" key="4">
    <source>
        <dbReference type="Google" id="ProtNLM"/>
    </source>
</evidence>
<feature type="non-terminal residue" evidence="2">
    <location>
        <position position="121"/>
    </location>
</feature>
<organism evidence="2 3">
    <name type="scientific">Pristionchus mayeri</name>
    <dbReference type="NCBI Taxonomy" id="1317129"/>
    <lineage>
        <taxon>Eukaryota</taxon>
        <taxon>Metazoa</taxon>
        <taxon>Ecdysozoa</taxon>
        <taxon>Nematoda</taxon>
        <taxon>Chromadorea</taxon>
        <taxon>Rhabditida</taxon>
        <taxon>Rhabditina</taxon>
        <taxon>Diplogasteromorpha</taxon>
        <taxon>Diplogasteroidea</taxon>
        <taxon>Neodiplogasteridae</taxon>
        <taxon>Pristionchus</taxon>
    </lineage>
</organism>
<proteinExistence type="inferred from homology"/>
<dbReference type="PANTHER" id="PTHR11802">
    <property type="entry name" value="SERINE PROTEASE FAMILY S10 SERINE CARBOXYPEPTIDASE"/>
    <property type="match status" value="1"/>
</dbReference>
<dbReference type="GO" id="GO:0006508">
    <property type="term" value="P:proteolysis"/>
    <property type="evidence" value="ECO:0007669"/>
    <property type="project" value="InterPro"/>
</dbReference>
<protein>
    <recommendedName>
        <fullName evidence="4">Peptidase</fullName>
    </recommendedName>
</protein>
<dbReference type="PANTHER" id="PTHR11802:SF418">
    <property type="entry name" value="SERINE CARBOXYPEPTIDASE CTSA-1.1"/>
    <property type="match status" value="1"/>
</dbReference>
<dbReference type="Pfam" id="PF00450">
    <property type="entry name" value="Peptidase_S10"/>
    <property type="match status" value="1"/>
</dbReference>
<dbReference type="EMBL" id="BTRK01000001">
    <property type="protein sequence ID" value="GMR30500.1"/>
    <property type="molecule type" value="Genomic_DNA"/>
</dbReference>
<sequence length="121" mass="13527">QINLPGAQGNLTFPLYSGFIHFDIADARHEIFYVLCESIRSNPLDSPLIVWFNGGPGSSSLIGFLLEHGPYIIEDDSGSLRYNDFSWNQYANVLYIESPANAGFSNSNKSIKWYDDKSTAK</sequence>
<dbReference type="Gene3D" id="3.40.50.1820">
    <property type="entry name" value="alpha/beta hydrolase"/>
    <property type="match status" value="1"/>
</dbReference>
<comment type="similarity">
    <text evidence="1">Belongs to the peptidase S10 family.</text>
</comment>
<keyword evidence="3" id="KW-1185">Reference proteome</keyword>
<feature type="non-terminal residue" evidence="2">
    <location>
        <position position="1"/>
    </location>
</feature>
<dbReference type="InterPro" id="IPR001563">
    <property type="entry name" value="Peptidase_S10"/>
</dbReference>
<dbReference type="Proteomes" id="UP001328107">
    <property type="component" value="Unassembled WGS sequence"/>
</dbReference>
<accession>A0AAN5C4N1</accession>
<reference evidence="3" key="1">
    <citation type="submission" date="2022-10" db="EMBL/GenBank/DDBJ databases">
        <title>Genome assembly of Pristionchus species.</title>
        <authorList>
            <person name="Yoshida K."/>
            <person name="Sommer R.J."/>
        </authorList>
    </citation>
    <scope>NUCLEOTIDE SEQUENCE [LARGE SCALE GENOMIC DNA]</scope>
    <source>
        <strain evidence="3">RS5460</strain>
    </source>
</reference>
<comment type="caution">
    <text evidence="2">The sequence shown here is derived from an EMBL/GenBank/DDBJ whole genome shotgun (WGS) entry which is preliminary data.</text>
</comment>
<evidence type="ECO:0000256" key="1">
    <source>
        <dbReference type="ARBA" id="ARBA00009431"/>
    </source>
</evidence>
<evidence type="ECO:0000313" key="2">
    <source>
        <dbReference type="EMBL" id="GMR30500.1"/>
    </source>
</evidence>
<dbReference type="GO" id="GO:0004185">
    <property type="term" value="F:serine-type carboxypeptidase activity"/>
    <property type="evidence" value="ECO:0007669"/>
    <property type="project" value="InterPro"/>
</dbReference>
<dbReference type="AlphaFoldDB" id="A0AAN5C4N1"/>
<dbReference type="SUPFAM" id="SSF53474">
    <property type="entry name" value="alpha/beta-Hydrolases"/>
    <property type="match status" value="1"/>
</dbReference>
<gene>
    <name evidence="2" type="ORF">PMAYCL1PPCAC_00695</name>
</gene>